<dbReference type="Gene3D" id="3.30.530.20">
    <property type="match status" value="1"/>
</dbReference>
<reference evidence="2" key="1">
    <citation type="journal article" date="2019" name="Int. J. Syst. Evol. Microbiol.">
        <title>The Global Catalogue of Microorganisms (GCM) 10K type strain sequencing project: providing services to taxonomists for standard genome sequencing and annotation.</title>
        <authorList>
            <consortium name="The Broad Institute Genomics Platform"/>
            <consortium name="The Broad Institute Genome Sequencing Center for Infectious Disease"/>
            <person name="Wu L."/>
            <person name="Ma J."/>
        </authorList>
    </citation>
    <scope>NUCLEOTIDE SEQUENCE [LARGE SCALE GENOMIC DNA]</scope>
    <source>
        <strain evidence="2">JCM 16021</strain>
    </source>
</reference>
<name>A0ABP5KR27_9ACTN</name>
<proteinExistence type="predicted"/>
<dbReference type="InterPro" id="IPR023393">
    <property type="entry name" value="START-like_dom_sf"/>
</dbReference>
<dbReference type="Proteomes" id="UP001500575">
    <property type="component" value="Unassembled WGS sequence"/>
</dbReference>
<protein>
    <recommendedName>
        <fullName evidence="3">DUF4287 domain-containing protein</fullName>
    </recommendedName>
</protein>
<keyword evidence="2" id="KW-1185">Reference proteome</keyword>
<comment type="caution">
    <text evidence="1">The sequence shown here is derived from an EMBL/GenBank/DDBJ whole genome shotgun (WGS) entry which is preliminary data.</text>
</comment>
<organism evidence="1 2">
    <name type="scientific">Nocardioides bigeumensis</name>
    <dbReference type="NCBI Taxonomy" id="433657"/>
    <lineage>
        <taxon>Bacteria</taxon>
        <taxon>Bacillati</taxon>
        <taxon>Actinomycetota</taxon>
        <taxon>Actinomycetes</taxon>
        <taxon>Propionibacteriales</taxon>
        <taxon>Nocardioidaceae</taxon>
        <taxon>Nocardioides</taxon>
    </lineage>
</organism>
<accession>A0ABP5KR27</accession>
<evidence type="ECO:0000313" key="1">
    <source>
        <dbReference type="EMBL" id="GAA2134426.1"/>
    </source>
</evidence>
<sequence length="190" mass="21219">MAQHEPGTEPPLATSDERIRERTGLGWEQWFDLLDGSVSPAATRREIARWVADYLDVDPLAWNAQAVTRGYEVARRGRLAGRHEHGFTATASRTVGASPERVFELLDEWLAGAPLVVRSVSRPRSARYEWTEDRSRVSITLDAKDGGIRCLVGVSHAKLSDAAAYETRKAWWRERLLVLKASLEAGDHDG</sequence>
<evidence type="ECO:0000313" key="2">
    <source>
        <dbReference type="Proteomes" id="UP001500575"/>
    </source>
</evidence>
<dbReference type="EMBL" id="BAAAQQ010000014">
    <property type="protein sequence ID" value="GAA2134426.1"/>
    <property type="molecule type" value="Genomic_DNA"/>
</dbReference>
<evidence type="ECO:0008006" key="3">
    <source>
        <dbReference type="Google" id="ProtNLM"/>
    </source>
</evidence>
<dbReference type="SUPFAM" id="SSF55961">
    <property type="entry name" value="Bet v1-like"/>
    <property type="match status" value="1"/>
</dbReference>
<dbReference type="RefSeq" id="WP_344305717.1">
    <property type="nucleotide sequence ID" value="NZ_BAAAQQ010000014.1"/>
</dbReference>
<gene>
    <name evidence="1" type="ORF">GCM10009843_40890</name>
</gene>